<dbReference type="EnsemblPlants" id="PGSC0003DMT400001946">
    <property type="protein sequence ID" value="PGSC0003DMT400001946"/>
    <property type="gene ID" value="PGSC0003DMG400000739"/>
</dbReference>
<sequence length="64" mass="7250">MFFCYARSINFASNNTSYFTLTNCVISVPTSSILPWDCGVPLTIFYININVTHIKNFTANTFSK</sequence>
<accession>M0ZJD7</accession>
<name>M0ZJD7_SOLTU</name>
<reference evidence="2" key="1">
    <citation type="journal article" date="2011" name="Nature">
        <title>Genome sequence and analysis of the tuber crop potato.</title>
        <authorList>
            <consortium name="The Potato Genome Sequencing Consortium"/>
        </authorList>
    </citation>
    <scope>NUCLEOTIDE SEQUENCE [LARGE SCALE GENOMIC DNA]</scope>
    <source>
        <strain evidence="2">cv. DM1-3 516 R44</strain>
    </source>
</reference>
<organism evidence="1 2">
    <name type="scientific">Solanum tuberosum</name>
    <name type="common">Potato</name>
    <dbReference type="NCBI Taxonomy" id="4113"/>
    <lineage>
        <taxon>Eukaryota</taxon>
        <taxon>Viridiplantae</taxon>
        <taxon>Streptophyta</taxon>
        <taxon>Embryophyta</taxon>
        <taxon>Tracheophyta</taxon>
        <taxon>Spermatophyta</taxon>
        <taxon>Magnoliopsida</taxon>
        <taxon>eudicotyledons</taxon>
        <taxon>Gunneridae</taxon>
        <taxon>Pentapetalae</taxon>
        <taxon>asterids</taxon>
        <taxon>lamiids</taxon>
        <taxon>Solanales</taxon>
        <taxon>Solanaceae</taxon>
        <taxon>Solanoideae</taxon>
        <taxon>Solaneae</taxon>
        <taxon>Solanum</taxon>
    </lineage>
</organism>
<evidence type="ECO:0000313" key="2">
    <source>
        <dbReference type="Proteomes" id="UP000011115"/>
    </source>
</evidence>
<dbReference type="HOGENOM" id="CLU_2872033_0_0_1"/>
<dbReference type="Proteomes" id="UP000011115">
    <property type="component" value="Unassembled WGS sequence"/>
</dbReference>
<keyword evidence="2" id="KW-1185">Reference proteome</keyword>
<dbReference type="Gramene" id="PGSC0003DMT400001946">
    <property type="protein sequence ID" value="PGSC0003DMT400001946"/>
    <property type="gene ID" value="PGSC0003DMG400000739"/>
</dbReference>
<reference evidence="1" key="2">
    <citation type="submission" date="2015-06" db="UniProtKB">
        <authorList>
            <consortium name="EnsemblPlants"/>
        </authorList>
    </citation>
    <scope>IDENTIFICATION</scope>
    <source>
        <strain evidence="1">DM1-3 516 R44</strain>
    </source>
</reference>
<dbReference type="AlphaFoldDB" id="M0ZJD7"/>
<evidence type="ECO:0000313" key="1">
    <source>
        <dbReference type="EnsemblPlants" id="PGSC0003DMT400001946"/>
    </source>
</evidence>
<proteinExistence type="predicted"/>
<dbReference type="InParanoid" id="M0ZJD7"/>
<dbReference type="PaxDb" id="4113-PGSC0003DMT400001946"/>
<protein>
    <submittedName>
        <fullName evidence="1">Uncharacterized protein</fullName>
    </submittedName>
</protein>